<dbReference type="InterPro" id="IPR036397">
    <property type="entry name" value="RNaseH_sf"/>
</dbReference>
<dbReference type="InterPro" id="IPR039537">
    <property type="entry name" value="Retrotran_Ty1/copia-like"/>
</dbReference>
<comment type="caution">
    <text evidence="3">The sequence shown here is derived from an EMBL/GenBank/DDBJ whole genome shotgun (WGS) entry which is preliminary data.</text>
</comment>
<proteinExistence type="predicted"/>
<reference evidence="3" key="1">
    <citation type="journal article" date="2023" name="DNA Res.">
        <title>Chromosome-level genome assembly of Phrynocephalus forsythii using third-generation DNA sequencing and Hi-C analysis.</title>
        <authorList>
            <person name="Qi Y."/>
            <person name="Zhao W."/>
            <person name="Zhao Y."/>
            <person name="Niu C."/>
            <person name="Cao S."/>
            <person name="Zhang Y."/>
        </authorList>
    </citation>
    <scope>NUCLEOTIDE SEQUENCE</scope>
    <source>
        <tissue evidence="3">Muscle</tissue>
    </source>
</reference>
<name>A0A9Q1B7V0_9SAUR</name>
<evidence type="ECO:0000256" key="1">
    <source>
        <dbReference type="SAM" id="MobiDB-lite"/>
    </source>
</evidence>
<organism evidence="3 4">
    <name type="scientific">Phrynocephalus forsythii</name>
    <dbReference type="NCBI Taxonomy" id="171643"/>
    <lineage>
        <taxon>Eukaryota</taxon>
        <taxon>Metazoa</taxon>
        <taxon>Chordata</taxon>
        <taxon>Craniata</taxon>
        <taxon>Vertebrata</taxon>
        <taxon>Euteleostomi</taxon>
        <taxon>Lepidosauria</taxon>
        <taxon>Squamata</taxon>
        <taxon>Bifurcata</taxon>
        <taxon>Unidentata</taxon>
        <taxon>Episquamata</taxon>
        <taxon>Toxicofera</taxon>
        <taxon>Iguania</taxon>
        <taxon>Acrodonta</taxon>
        <taxon>Agamidae</taxon>
        <taxon>Agaminae</taxon>
        <taxon>Phrynocephalus</taxon>
    </lineage>
</organism>
<feature type="domain" description="Retroviral polymerase SH3-like" evidence="2">
    <location>
        <begin position="58"/>
        <end position="113"/>
    </location>
</feature>
<dbReference type="AlphaFoldDB" id="A0A9Q1B7V0"/>
<dbReference type="Proteomes" id="UP001142489">
    <property type="component" value="Unassembled WGS sequence"/>
</dbReference>
<dbReference type="InterPro" id="IPR012337">
    <property type="entry name" value="RNaseH-like_sf"/>
</dbReference>
<gene>
    <name evidence="3" type="ORF">JRQ81_001418</name>
</gene>
<keyword evidence="4" id="KW-1185">Reference proteome</keyword>
<evidence type="ECO:0000259" key="2">
    <source>
        <dbReference type="Pfam" id="PF25597"/>
    </source>
</evidence>
<dbReference type="InterPro" id="IPR057670">
    <property type="entry name" value="SH3_retrovirus"/>
</dbReference>
<dbReference type="PANTHER" id="PTHR42648:SF28">
    <property type="entry name" value="TRANSPOSON-ENCODED PROTEIN WITH RIBONUCLEASE H-LIKE AND RETROVIRUS ZINC FINGER-LIKE DOMAINS"/>
    <property type="match status" value="1"/>
</dbReference>
<dbReference type="Gene3D" id="3.30.420.10">
    <property type="entry name" value="Ribonuclease H-like superfamily/Ribonuclease H"/>
    <property type="match status" value="1"/>
</dbReference>
<dbReference type="Pfam" id="PF25597">
    <property type="entry name" value="SH3_retrovirus"/>
    <property type="match status" value="1"/>
</dbReference>
<feature type="region of interest" description="Disordered" evidence="1">
    <location>
        <begin position="146"/>
        <end position="181"/>
    </location>
</feature>
<dbReference type="OrthoDB" id="413361at2759"/>
<evidence type="ECO:0000313" key="3">
    <source>
        <dbReference type="EMBL" id="KAJ7345468.1"/>
    </source>
</evidence>
<dbReference type="GO" id="GO:0003676">
    <property type="term" value="F:nucleic acid binding"/>
    <property type="evidence" value="ECO:0007669"/>
    <property type="project" value="InterPro"/>
</dbReference>
<dbReference type="SUPFAM" id="SSF53098">
    <property type="entry name" value="Ribonuclease H-like"/>
    <property type="match status" value="1"/>
</dbReference>
<evidence type="ECO:0000313" key="4">
    <source>
        <dbReference type="Proteomes" id="UP001142489"/>
    </source>
</evidence>
<dbReference type="EMBL" id="JAPFRF010000001">
    <property type="protein sequence ID" value="KAJ7345468.1"/>
    <property type="molecule type" value="Genomic_DNA"/>
</dbReference>
<dbReference type="PANTHER" id="PTHR42648">
    <property type="entry name" value="TRANSPOSASE, PUTATIVE-RELATED"/>
    <property type="match status" value="1"/>
</dbReference>
<sequence length="181" mass="20025">MVRAMLMQSGLQNSLWSEAANTAVYLHNWIPSKVTGITPFEAWFGNKPGLKHLKIFGSKAYAHIPKEKRGKLDARSEIGFVVVYPLDGKGDRVYNPQTHTVQARNVVYVDERNLPCVFNVSDQSSFEIDADNVIAWLPEPVTSNLAGQTSEQASKEANETEGETGTTVEESNDVQPNVRCS</sequence>
<accession>A0A9Q1B7V0</accession>
<protein>
    <recommendedName>
        <fullName evidence="2">Retroviral polymerase SH3-like domain-containing protein</fullName>
    </recommendedName>
</protein>